<accession>A0ABS4WNT5</accession>
<feature type="domain" description="NADP-dependent oxidoreductase" evidence="1">
    <location>
        <begin position="34"/>
        <end position="306"/>
    </location>
</feature>
<reference evidence="2 3" key="1">
    <citation type="submission" date="2021-03" db="EMBL/GenBank/DDBJ databases">
        <title>Sequencing the genomes of 1000 actinobacteria strains.</title>
        <authorList>
            <person name="Klenk H.-P."/>
        </authorList>
    </citation>
    <scope>NUCLEOTIDE SEQUENCE [LARGE SCALE GENOMIC DNA]</scope>
    <source>
        <strain evidence="2 3">DSM 13468</strain>
    </source>
</reference>
<dbReference type="EC" id="1.1.1.122" evidence="2"/>
<proteinExistence type="predicted"/>
<evidence type="ECO:0000259" key="1">
    <source>
        <dbReference type="Pfam" id="PF00248"/>
    </source>
</evidence>
<protein>
    <submittedName>
        <fullName evidence="2">D-threo-aldose 1-dehydrogenase</fullName>
        <ecNumber evidence="2">1.1.1.122</ecNumber>
    </submittedName>
</protein>
<dbReference type="InterPro" id="IPR020471">
    <property type="entry name" value="AKR"/>
</dbReference>
<organism evidence="2 3">
    <name type="scientific">Microbacterium phyllosphaerae</name>
    <dbReference type="NCBI Taxonomy" id="124798"/>
    <lineage>
        <taxon>Bacteria</taxon>
        <taxon>Bacillati</taxon>
        <taxon>Actinomycetota</taxon>
        <taxon>Actinomycetes</taxon>
        <taxon>Micrococcales</taxon>
        <taxon>Microbacteriaceae</taxon>
        <taxon>Microbacterium</taxon>
    </lineage>
</organism>
<comment type="caution">
    <text evidence="2">The sequence shown here is derived from an EMBL/GenBank/DDBJ whole genome shotgun (WGS) entry which is preliminary data.</text>
</comment>
<gene>
    <name evidence="2" type="ORF">JOF42_001318</name>
</gene>
<dbReference type="InterPro" id="IPR023210">
    <property type="entry name" value="NADP_OxRdtase_dom"/>
</dbReference>
<dbReference type="Gene3D" id="3.20.20.100">
    <property type="entry name" value="NADP-dependent oxidoreductase domain"/>
    <property type="match status" value="1"/>
</dbReference>
<dbReference type="InterPro" id="IPR036812">
    <property type="entry name" value="NAD(P)_OxRdtase_dom_sf"/>
</dbReference>
<dbReference type="Pfam" id="PF00248">
    <property type="entry name" value="Aldo_ket_red"/>
    <property type="match status" value="1"/>
</dbReference>
<dbReference type="Proteomes" id="UP000703720">
    <property type="component" value="Unassembled WGS sequence"/>
</dbReference>
<dbReference type="SUPFAM" id="SSF51430">
    <property type="entry name" value="NAD(P)-linked oxidoreductase"/>
    <property type="match status" value="1"/>
</dbReference>
<dbReference type="PANTHER" id="PTHR42686">
    <property type="entry name" value="GH17980P-RELATED"/>
    <property type="match status" value="1"/>
</dbReference>
<dbReference type="PANTHER" id="PTHR42686:SF1">
    <property type="entry name" value="GH17980P-RELATED"/>
    <property type="match status" value="1"/>
</dbReference>
<dbReference type="CDD" id="cd19090">
    <property type="entry name" value="AKR_AKR15A-like"/>
    <property type="match status" value="1"/>
</dbReference>
<name>A0ABS4WNT5_9MICO</name>
<sequence length="317" mass="33318">MEWNLRALGGTGLQITPLTVGGAPLGSMPKNFGYDVAEEQGIATALAALTGPIRSIDTSCAYSDGESERRIGKAIAQIGGVPDDFVLATKVTRDLTTGDFSGAQMRRAIEGSLERLGVDRVPLLYLHDPENTTFSEATAPGGAVEVVRALKDEGIAGAIGVAGGDTTIITEYVETGFFDVLLTHNRFTLVNRRADRMIDTAVERGMGVVNAAVLGGGILATGAGSSSRYGYREAPEELLAAIRRIEQLCADADVTLAAAALQFSARDPRIATTIVGVSRPERIDESVAAITQDISDELFAEVDRIVADLPADLAGPR</sequence>
<dbReference type="RefSeq" id="WP_210097128.1">
    <property type="nucleotide sequence ID" value="NZ_BAAAIO010000001.1"/>
</dbReference>
<keyword evidence="2" id="KW-0560">Oxidoreductase</keyword>
<dbReference type="EMBL" id="JAGIOA010000001">
    <property type="protein sequence ID" value="MBP2377823.1"/>
    <property type="molecule type" value="Genomic_DNA"/>
</dbReference>
<evidence type="ECO:0000313" key="2">
    <source>
        <dbReference type="EMBL" id="MBP2377823.1"/>
    </source>
</evidence>
<keyword evidence="3" id="KW-1185">Reference proteome</keyword>
<evidence type="ECO:0000313" key="3">
    <source>
        <dbReference type="Proteomes" id="UP000703720"/>
    </source>
</evidence>
<dbReference type="GO" id="GO:0047834">
    <property type="term" value="F:D-threo-aldose 1-dehydrogenase activity"/>
    <property type="evidence" value="ECO:0007669"/>
    <property type="project" value="UniProtKB-EC"/>
</dbReference>